<dbReference type="InParanoid" id="K5WHY9"/>
<keyword evidence="3" id="KW-1185">Reference proteome</keyword>
<reference evidence="2 3" key="1">
    <citation type="journal article" date="2012" name="BMC Genomics">
        <title>Comparative genomics of the white-rot fungi, Phanerochaete carnosa and P. chrysosporium, to elucidate the genetic basis of the distinct wood types they colonize.</title>
        <authorList>
            <person name="Suzuki H."/>
            <person name="MacDonald J."/>
            <person name="Syed K."/>
            <person name="Salamov A."/>
            <person name="Hori C."/>
            <person name="Aerts A."/>
            <person name="Henrissat B."/>
            <person name="Wiebenga A."/>
            <person name="vanKuyk P.A."/>
            <person name="Barry K."/>
            <person name="Lindquist E."/>
            <person name="LaButti K."/>
            <person name="Lapidus A."/>
            <person name="Lucas S."/>
            <person name="Coutinho P."/>
            <person name="Gong Y."/>
            <person name="Samejima M."/>
            <person name="Mahadevan R."/>
            <person name="Abou-Zaid M."/>
            <person name="de Vries R.P."/>
            <person name="Igarashi K."/>
            <person name="Yadav J.S."/>
            <person name="Grigoriev I.V."/>
            <person name="Master E.R."/>
        </authorList>
    </citation>
    <scope>NUCLEOTIDE SEQUENCE [LARGE SCALE GENOMIC DNA]</scope>
    <source>
        <strain evidence="2 3">HHB-10118-sp</strain>
    </source>
</reference>
<sequence length="166" mass="17684">MPDEALLPNVCNTKLIDASATQHRSDDTGREDGSVDGGPDEALTHISLVPPPNPPGLAYPLKSHQQQQPSIRPAIPGTAEAARRASEDKNLKPGGALAPIDEPSRDAMVAPGESTATPPAADGPRGVLDKVLSLNLWQRTADARRRLRTREPSVHTRADSDRTLVD</sequence>
<protein>
    <submittedName>
        <fullName evidence="2">Uncharacterized protein</fullName>
    </submittedName>
</protein>
<evidence type="ECO:0000313" key="3">
    <source>
        <dbReference type="Proteomes" id="UP000008370"/>
    </source>
</evidence>
<feature type="compositionally biased region" description="Basic and acidic residues" evidence="1">
    <location>
        <begin position="23"/>
        <end position="33"/>
    </location>
</feature>
<feature type="region of interest" description="Disordered" evidence="1">
    <location>
        <begin position="17"/>
        <end position="127"/>
    </location>
</feature>
<evidence type="ECO:0000256" key="1">
    <source>
        <dbReference type="SAM" id="MobiDB-lite"/>
    </source>
</evidence>
<name>K5WHY9_PHACS</name>
<dbReference type="AlphaFoldDB" id="K5WHY9"/>
<dbReference type="KEGG" id="pco:PHACADRAFT_253228"/>
<dbReference type="EMBL" id="JH930470">
    <property type="protein sequence ID" value="EKM58734.1"/>
    <property type="molecule type" value="Genomic_DNA"/>
</dbReference>
<dbReference type="HOGENOM" id="CLU_1603328_0_0_1"/>
<accession>K5WHY9</accession>
<dbReference type="RefSeq" id="XP_007394029.1">
    <property type="nucleotide sequence ID" value="XM_007393967.1"/>
</dbReference>
<feature type="region of interest" description="Disordered" evidence="1">
    <location>
        <begin position="142"/>
        <end position="166"/>
    </location>
</feature>
<gene>
    <name evidence="2" type="ORF">PHACADRAFT_253228</name>
</gene>
<dbReference type="GeneID" id="18915710"/>
<organism evidence="2 3">
    <name type="scientific">Phanerochaete carnosa (strain HHB-10118-sp)</name>
    <name type="common">White-rot fungus</name>
    <name type="synonym">Peniophora carnosa</name>
    <dbReference type="NCBI Taxonomy" id="650164"/>
    <lineage>
        <taxon>Eukaryota</taxon>
        <taxon>Fungi</taxon>
        <taxon>Dikarya</taxon>
        <taxon>Basidiomycota</taxon>
        <taxon>Agaricomycotina</taxon>
        <taxon>Agaricomycetes</taxon>
        <taxon>Polyporales</taxon>
        <taxon>Phanerochaetaceae</taxon>
        <taxon>Phanerochaete</taxon>
    </lineage>
</organism>
<proteinExistence type="predicted"/>
<dbReference type="Proteomes" id="UP000008370">
    <property type="component" value="Unassembled WGS sequence"/>
</dbReference>
<evidence type="ECO:0000313" key="2">
    <source>
        <dbReference type="EMBL" id="EKM58734.1"/>
    </source>
</evidence>
<feature type="compositionally biased region" description="Basic and acidic residues" evidence="1">
    <location>
        <begin position="81"/>
        <end position="91"/>
    </location>
</feature>